<evidence type="ECO:0000313" key="2">
    <source>
        <dbReference type="EMBL" id="KMO99436.1"/>
    </source>
</evidence>
<dbReference type="RefSeq" id="WP_048474695.1">
    <property type="nucleotide sequence ID" value="NZ_JBIRUD010000006.1"/>
</dbReference>
<dbReference type="OrthoDB" id="4499611at2"/>
<protein>
    <recommendedName>
        <fullName evidence="1">Bacterial CdiA-CT RNAse A domain-containing protein</fullName>
    </recommendedName>
</protein>
<dbReference type="Pfam" id="PF07591">
    <property type="entry name" value="PT-HINT"/>
    <property type="match status" value="1"/>
</dbReference>
<evidence type="ECO:0000313" key="3">
    <source>
        <dbReference type="Proteomes" id="UP000035932"/>
    </source>
</evidence>
<dbReference type="InterPro" id="IPR030934">
    <property type="entry name" value="Intein_C"/>
</dbReference>
<dbReference type="InterPro" id="IPR041436">
    <property type="entry name" value="RNAse_A_bac"/>
</dbReference>
<gene>
    <name evidence="2" type="ORF">ACS04_01925</name>
</gene>
<dbReference type="PATRIC" id="fig|66430.4.peg.6667"/>
<dbReference type="STRING" id="66430.ACS04_01925"/>
<reference evidence="2 3" key="1">
    <citation type="submission" date="2015-06" db="EMBL/GenBank/DDBJ databases">
        <title>Recapitulation of the evolution of biosynthetic gene clusters reveals hidden chemical diversity on bacterial genomes.</title>
        <authorList>
            <person name="Cruz-Morales P."/>
            <person name="Martinez-Guerrero C."/>
            <person name="Morales-Escalante M.A."/>
            <person name="Yanez-Guerra L.A."/>
            <person name="Kopp J.F."/>
            <person name="Feldmann J."/>
            <person name="Ramos-Aboites H.E."/>
            <person name="Barona-Gomez F."/>
        </authorList>
    </citation>
    <scope>NUCLEOTIDE SEQUENCE [LARGE SCALE GENOMIC DNA]</scope>
    <source>
        <strain evidence="2 3">ATCC 31245</strain>
    </source>
</reference>
<dbReference type="InterPro" id="IPR036844">
    <property type="entry name" value="Hint_dom_sf"/>
</dbReference>
<dbReference type="SUPFAM" id="SSF51294">
    <property type="entry name" value="Hedgehog/intein (Hint) domain"/>
    <property type="match status" value="1"/>
</dbReference>
<feature type="domain" description="Bacterial CdiA-CT RNAse A" evidence="1">
    <location>
        <begin position="118"/>
        <end position="247"/>
    </location>
</feature>
<dbReference type="EMBL" id="LFML01000008">
    <property type="protein sequence ID" value="KMO99436.1"/>
    <property type="molecule type" value="Genomic_DNA"/>
</dbReference>
<proteinExistence type="predicted"/>
<dbReference type="Gene3D" id="2.170.16.10">
    <property type="entry name" value="Hedgehog/Intein (Hint) domain"/>
    <property type="match status" value="1"/>
</dbReference>
<comment type="caution">
    <text evidence="2">The sequence shown here is derived from an EMBL/GenBank/DDBJ whole genome shotgun (WGS) entry which is preliminary data.</text>
</comment>
<dbReference type="CDD" id="cd00081">
    <property type="entry name" value="Hint"/>
    <property type="match status" value="1"/>
</dbReference>
<dbReference type="AlphaFoldDB" id="A0A0J7AQC2"/>
<dbReference type="Pfam" id="PF18431">
    <property type="entry name" value="RNAse_A_bac"/>
    <property type="match status" value="1"/>
</dbReference>
<accession>A0A0J7AQC2</accession>
<name>A0A0J7AQC2_9ACTN</name>
<organism evidence="2 3">
    <name type="scientific">Streptomyces roseus</name>
    <dbReference type="NCBI Taxonomy" id="66430"/>
    <lineage>
        <taxon>Bacteria</taxon>
        <taxon>Bacillati</taxon>
        <taxon>Actinomycetota</taxon>
        <taxon>Actinomycetes</taxon>
        <taxon>Kitasatosporales</taxon>
        <taxon>Streptomycetaceae</taxon>
        <taxon>Streptomyces</taxon>
    </lineage>
</organism>
<sequence>MPALVTFAFQHDAGRLLSVEVAGSGTLSTTPGHKFFVVGRGWTVAADLRMGDQLREPDSSVRLVTSLSELGMPSPLRVHDITVDGLHSFFVRTSGAGPRDVLVHNCLNLRLHEGDRGAHTIRDHVDLTPQKAVAKAKKDLEDHPNTSRGESSLWTDFDTAQQSVDAAFRKWHSSEAHRKQLQKWMQKTPVDSDSAAHLLSITVRLDTPGSLGKIYKANGDVRDAGNTVTIVLKRSAHKGYMVYTAYPVD</sequence>
<keyword evidence="3" id="KW-1185">Reference proteome</keyword>
<dbReference type="PROSITE" id="PS50818">
    <property type="entry name" value="INTEIN_C_TER"/>
    <property type="match status" value="1"/>
</dbReference>
<evidence type="ECO:0000259" key="1">
    <source>
        <dbReference type="Pfam" id="PF18431"/>
    </source>
</evidence>
<dbReference type="Proteomes" id="UP000035932">
    <property type="component" value="Unassembled WGS sequence"/>
</dbReference>